<feature type="region of interest" description="Disordered" evidence="1">
    <location>
        <begin position="1"/>
        <end position="20"/>
    </location>
</feature>
<reference evidence="2 3" key="1">
    <citation type="submission" date="2016-01" db="EMBL/GenBank/DDBJ databases">
        <title>Biosynthesis of antibiotic leucinostatins and their inhibition on Phytophthora in bio-control Purpureocillium lilacinum.</title>
        <authorList>
            <person name="Wang G."/>
            <person name="Liu Z."/>
            <person name="Lin R."/>
            <person name="Li E."/>
            <person name="Mao Z."/>
            <person name="Ling J."/>
            <person name="Yin W."/>
            <person name="Xie B."/>
        </authorList>
    </citation>
    <scope>NUCLEOTIDE SEQUENCE [LARGE SCALE GENOMIC DNA]</scope>
    <source>
        <strain evidence="2">PLBJ-1</strain>
    </source>
</reference>
<evidence type="ECO:0000256" key="1">
    <source>
        <dbReference type="SAM" id="MobiDB-lite"/>
    </source>
</evidence>
<feature type="compositionally biased region" description="Basic and acidic residues" evidence="1">
    <location>
        <begin position="7"/>
        <end position="20"/>
    </location>
</feature>
<dbReference type="AlphaFoldDB" id="A0A179H3W7"/>
<name>A0A179H3W7_PURLI</name>
<evidence type="ECO:0000313" key="3">
    <source>
        <dbReference type="Proteomes" id="UP000078240"/>
    </source>
</evidence>
<dbReference type="Proteomes" id="UP000078240">
    <property type="component" value="Unassembled WGS sequence"/>
</dbReference>
<sequence length="52" mass="5718">MRVLDWVGERRGEVESPQARRDGVELTRLAIEPRLRLQATPAAGLPGAPPNN</sequence>
<dbReference type="EMBL" id="LSBH01000002">
    <property type="protein sequence ID" value="OAQ84049.1"/>
    <property type="molecule type" value="Genomic_DNA"/>
</dbReference>
<comment type="caution">
    <text evidence="2">The sequence shown here is derived from an EMBL/GenBank/DDBJ whole genome shotgun (WGS) entry which is preliminary data.</text>
</comment>
<protein>
    <submittedName>
        <fullName evidence="2">Uncharacterized protein</fullName>
    </submittedName>
</protein>
<proteinExistence type="predicted"/>
<evidence type="ECO:0000313" key="2">
    <source>
        <dbReference type="EMBL" id="OAQ84049.1"/>
    </source>
</evidence>
<accession>A0A179H3W7</accession>
<organism evidence="2 3">
    <name type="scientific">Purpureocillium lilacinum</name>
    <name type="common">Paecilomyces lilacinus</name>
    <dbReference type="NCBI Taxonomy" id="33203"/>
    <lineage>
        <taxon>Eukaryota</taxon>
        <taxon>Fungi</taxon>
        <taxon>Dikarya</taxon>
        <taxon>Ascomycota</taxon>
        <taxon>Pezizomycotina</taxon>
        <taxon>Sordariomycetes</taxon>
        <taxon>Hypocreomycetidae</taxon>
        <taxon>Hypocreales</taxon>
        <taxon>Ophiocordycipitaceae</taxon>
        <taxon>Purpureocillium</taxon>
    </lineage>
</organism>
<gene>
    <name evidence="2" type="ORF">VFPBJ_02817</name>
</gene>